<evidence type="ECO:0000256" key="5">
    <source>
        <dbReference type="ARBA" id="ARBA00022729"/>
    </source>
</evidence>
<keyword evidence="9" id="KW-0961">Cell wall biogenesis/degradation</keyword>
<dbReference type="PANTHER" id="PTHR37425">
    <property type="match status" value="1"/>
</dbReference>
<dbReference type="Proteomes" id="UP000249842">
    <property type="component" value="Unassembled WGS sequence"/>
</dbReference>
<dbReference type="EMBL" id="QFYP01000001">
    <property type="protein sequence ID" value="RAK61836.1"/>
    <property type="molecule type" value="Genomic_DNA"/>
</dbReference>
<dbReference type="SUPFAM" id="SSF55166">
    <property type="entry name" value="Hedgehog/DD-peptidase"/>
    <property type="match status" value="1"/>
</dbReference>
<feature type="signal peptide" evidence="12">
    <location>
        <begin position="1"/>
        <end position="27"/>
    </location>
</feature>
<keyword evidence="6" id="KW-0378">Hydrolase</keyword>
<protein>
    <recommendedName>
        <fullName evidence="11">Murein endopeptidase K</fullName>
    </recommendedName>
</protein>
<dbReference type="GO" id="GO:0071555">
    <property type="term" value="P:cell wall organization"/>
    <property type="evidence" value="ECO:0007669"/>
    <property type="project" value="UniProtKB-KW"/>
</dbReference>
<dbReference type="OrthoDB" id="9782994at2"/>
<dbReference type="PROSITE" id="PS51318">
    <property type="entry name" value="TAT"/>
    <property type="match status" value="1"/>
</dbReference>
<accession>A0A328B7F1</accession>
<dbReference type="InterPro" id="IPR009045">
    <property type="entry name" value="Zn_M74/Hedgehog-like"/>
</dbReference>
<dbReference type="PANTHER" id="PTHR37425:SF1">
    <property type="entry name" value="OUTER MEMBRANE PROTEIN"/>
    <property type="match status" value="1"/>
</dbReference>
<evidence type="ECO:0000313" key="13">
    <source>
        <dbReference type="EMBL" id="RAK61836.1"/>
    </source>
</evidence>
<dbReference type="GO" id="GO:0046872">
    <property type="term" value="F:metal ion binding"/>
    <property type="evidence" value="ECO:0007669"/>
    <property type="project" value="UniProtKB-KW"/>
</dbReference>
<evidence type="ECO:0000256" key="6">
    <source>
        <dbReference type="ARBA" id="ARBA00022801"/>
    </source>
</evidence>
<evidence type="ECO:0000256" key="3">
    <source>
        <dbReference type="ARBA" id="ARBA00022670"/>
    </source>
</evidence>
<keyword evidence="14" id="KW-1185">Reference proteome</keyword>
<evidence type="ECO:0000313" key="14">
    <source>
        <dbReference type="Proteomes" id="UP000249842"/>
    </source>
</evidence>
<comment type="caution">
    <text evidence="13">The sequence shown here is derived from an EMBL/GenBank/DDBJ whole genome shotgun (WGS) entry which is preliminary data.</text>
</comment>
<dbReference type="AlphaFoldDB" id="A0A328B7F1"/>
<evidence type="ECO:0000256" key="11">
    <source>
        <dbReference type="ARBA" id="ARBA00093666"/>
    </source>
</evidence>
<keyword evidence="3" id="KW-0645">Protease</keyword>
<organism evidence="13 14">
    <name type="scientific">Phenylobacterium hankyongense</name>
    <dbReference type="NCBI Taxonomy" id="1813876"/>
    <lineage>
        <taxon>Bacteria</taxon>
        <taxon>Pseudomonadati</taxon>
        <taxon>Pseudomonadota</taxon>
        <taxon>Alphaproteobacteria</taxon>
        <taxon>Caulobacterales</taxon>
        <taxon>Caulobacteraceae</taxon>
        <taxon>Phenylobacterium</taxon>
    </lineage>
</organism>
<dbReference type="Pfam" id="PF05951">
    <property type="entry name" value="Peptidase_M15_2"/>
    <property type="match status" value="1"/>
</dbReference>
<comment type="similarity">
    <text evidence="10">Belongs to the peptidase M15 family.</text>
</comment>
<dbReference type="GO" id="GO:0008237">
    <property type="term" value="F:metallopeptidase activity"/>
    <property type="evidence" value="ECO:0007669"/>
    <property type="project" value="UniProtKB-KW"/>
</dbReference>
<feature type="chain" id="PRO_5016416842" description="Murein endopeptidase K" evidence="12">
    <location>
        <begin position="28"/>
        <end position="186"/>
    </location>
</feature>
<gene>
    <name evidence="13" type="ORF">DJ021_14625</name>
</gene>
<keyword evidence="4" id="KW-0479">Metal-binding</keyword>
<dbReference type="GO" id="GO:0006508">
    <property type="term" value="P:proteolysis"/>
    <property type="evidence" value="ECO:0007669"/>
    <property type="project" value="UniProtKB-KW"/>
</dbReference>
<keyword evidence="5 12" id="KW-0732">Signal</keyword>
<dbReference type="InterPro" id="IPR006311">
    <property type="entry name" value="TAT_signal"/>
</dbReference>
<evidence type="ECO:0000256" key="1">
    <source>
        <dbReference type="ARBA" id="ARBA00001947"/>
    </source>
</evidence>
<evidence type="ECO:0000256" key="12">
    <source>
        <dbReference type="SAM" id="SignalP"/>
    </source>
</evidence>
<keyword evidence="8" id="KW-0482">Metalloprotease</keyword>
<evidence type="ECO:0000256" key="7">
    <source>
        <dbReference type="ARBA" id="ARBA00022833"/>
    </source>
</evidence>
<reference evidence="14" key="1">
    <citation type="submission" date="2018-05" db="EMBL/GenBank/DDBJ databases">
        <authorList>
            <person name="Li X."/>
        </authorList>
    </citation>
    <scope>NUCLEOTIDE SEQUENCE [LARGE SCALE GENOMIC DNA]</scope>
    <source>
        <strain evidence="14">HKS-05</strain>
    </source>
</reference>
<name>A0A328B7F1_9CAUL</name>
<keyword evidence="7" id="KW-0862">Zinc</keyword>
<dbReference type="CDD" id="cd14844">
    <property type="entry name" value="Zn-DD-carboxypeptidase_like"/>
    <property type="match status" value="1"/>
</dbReference>
<evidence type="ECO:0000256" key="2">
    <source>
        <dbReference type="ARBA" id="ARBA00004776"/>
    </source>
</evidence>
<evidence type="ECO:0000256" key="10">
    <source>
        <dbReference type="ARBA" id="ARBA00093448"/>
    </source>
</evidence>
<evidence type="ECO:0000256" key="8">
    <source>
        <dbReference type="ARBA" id="ARBA00023049"/>
    </source>
</evidence>
<evidence type="ECO:0000256" key="4">
    <source>
        <dbReference type="ARBA" id="ARBA00022723"/>
    </source>
</evidence>
<sequence>MLARRGLLRLGAGAALAAAAAPGLSLAQSVTPLAGAAVRRATLHNLHTGDTFNEVYFANGRYVPDALAEAMRVLRDWRNGEEHPMDPRLFDALHAINARLDTNQPFQIISGYRSSKTNAMLHERSSGVASNSQHTFGKASDVRVQGVDLRNLHKAALSVSAGGVGFYPVSNFVHVDVARVRQWTGV</sequence>
<comment type="pathway">
    <text evidence="2">Cell wall biogenesis; cell wall polysaccharide biosynthesis.</text>
</comment>
<dbReference type="Gene3D" id="3.30.1380.10">
    <property type="match status" value="1"/>
</dbReference>
<evidence type="ECO:0000256" key="9">
    <source>
        <dbReference type="ARBA" id="ARBA00023316"/>
    </source>
</evidence>
<comment type="cofactor">
    <cofactor evidence="1">
        <name>Zn(2+)</name>
        <dbReference type="ChEBI" id="CHEBI:29105"/>
    </cofactor>
</comment>
<dbReference type="InterPro" id="IPR010275">
    <property type="entry name" value="MepK"/>
</dbReference>
<proteinExistence type="inferred from homology"/>